<dbReference type="Pfam" id="PF01839">
    <property type="entry name" value="FG-GAP"/>
    <property type="match status" value="2"/>
</dbReference>
<dbReference type="Gene3D" id="2.130.10.130">
    <property type="entry name" value="Integrin alpha, N-terminal"/>
    <property type="match status" value="1"/>
</dbReference>
<reference evidence="18" key="1">
    <citation type="submission" date="2021-04" db="EMBL/GenBank/DDBJ databases">
        <authorList>
            <consortium name="Wellcome Sanger Institute Data Sharing"/>
        </authorList>
    </citation>
    <scope>NUCLEOTIDE SEQUENCE [LARGE SCALE GENOMIC DNA]</scope>
</reference>
<keyword evidence="8 14" id="KW-0401">Integrin</keyword>
<evidence type="ECO:0000256" key="5">
    <source>
        <dbReference type="ARBA" id="ARBA00022737"/>
    </source>
</evidence>
<dbReference type="Gene3D" id="2.60.40.1510">
    <property type="entry name" value="ntegrin, alpha v. Chain A, domain 3"/>
    <property type="match status" value="1"/>
</dbReference>
<dbReference type="Gene3D" id="1.20.5.930">
    <property type="entry name" value="Bicelle-embedded integrin alpha(iib) transmembrane segment"/>
    <property type="match status" value="1"/>
</dbReference>
<dbReference type="GO" id="GO:0008305">
    <property type="term" value="C:integrin complex"/>
    <property type="evidence" value="ECO:0007669"/>
    <property type="project" value="InterPro"/>
</dbReference>
<protein>
    <submittedName>
        <fullName evidence="18">Integrin subunit alpha 6</fullName>
    </submittedName>
</protein>
<dbReference type="GO" id="GO:0007229">
    <property type="term" value="P:integrin-mediated signaling pathway"/>
    <property type="evidence" value="ECO:0007669"/>
    <property type="project" value="UniProtKB-KW"/>
</dbReference>
<evidence type="ECO:0000256" key="11">
    <source>
        <dbReference type="ARBA" id="ARBA00023170"/>
    </source>
</evidence>
<dbReference type="InterPro" id="IPR028994">
    <property type="entry name" value="Integrin_alpha_N"/>
</dbReference>
<feature type="repeat" description="FG-GAP" evidence="13">
    <location>
        <begin position="346"/>
        <end position="403"/>
    </location>
</feature>
<dbReference type="PANTHER" id="PTHR23220:SF9">
    <property type="entry name" value="INTEGRIN ALPHA-6"/>
    <property type="match status" value="1"/>
</dbReference>
<feature type="domain" description="Integrin alpha third immunoglobulin-like" evidence="17">
    <location>
        <begin position="895"/>
        <end position="1098"/>
    </location>
</feature>
<evidence type="ECO:0000256" key="12">
    <source>
        <dbReference type="ARBA" id="ARBA00023180"/>
    </source>
</evidence>
<evidence type="ECO:0000259" key="15">
    <source>
        <dbReference type="Pfam" id="PF08441"/>
    </source>
</evidence>
<dbReference type="InterPro" id="IPR048286">
    <property type="entry name" value="Integrin_alpha_Ig-like_3"/>
</dbReference>
<evidence type="ECO:0000256" key="7">
    <source>
        <dbReference type="ARBA" id="ARBA00022989"/>
    </source>
</evidence>
<dbReference type="Ensembl" id="ENSSAUT00010068209.1">
    <property type="protein sequence ID" value="ENSSAUP00010065126.1"/>
    <property type="gene ID" value="ENSSAUG00010025621.1"/>
</dbReference>
<comment type="similarity">
    <text evidence="2 14">Belongs to the integrin alpha chain family.</text>
</comment>
<evidence type="ECO:0000259" key="16">
    <source>
        <dbReference type="Pfam" id="PF20805"/>
    </source>
</evidence>
<keyword evidence="10" id="KW-1015">Disulfide bond</keyword>
<evidence type="ECO:0000256" key="2">
    <source>
        <dbReference type="ARBA" id="ARBA00008054"/>
    </source>
</evidence>
<dbReference type="InterPro" id="IPR048285">
    <property type="entry name" value="Integrin_alpha_Ig-like_2"/>
</dbReference>
<evidence type="ECO:0000256" key="3">
    <source>
        <dbReference type="ARBA" id="ARBA00022692"/>
    </source>
</evidence>
<dbReference type="PANTHER" id="PTHR23220">
    <property type="entry name" value="INTEGRIN ALPHA"/>
    <property type="match status" value="1"/>
</dbReference>
<name>A0A671YP44_SPAAU</name>
<keyword evidence="19" id="KW-1185">Reference proteome</keyword>
<evidence type="ECO:0000259" key="17">
    <source>
        <dbReference type="Pfam" id="PF20806"/>
    </source>
</evidence>
<keyword evidence="3 14" id="KW-0812">Transmembrane</keyword>
<dbReference type="OMA" id="CERVDFD"/>
<dbReference type="FunCoup" id="A0A671YP44">
    <property type="interactions" value="991"/>
</dbReference>
<accession>A0A671YP44</accession>
<dbReference type="PRINTS" id="PR01185">
    <property type="entry name" value="INTEGRINA"/>
</dbReference>
<dbReference type="Pfam" id="PF08441">
    <property type="entry name" value="Integrin_A_Ig_1"/>
    <property type="match status" value="1"/>
</dbReference>
<comment type="subcellular location">
    <subcellularLocation>
        <location evidence="1 14">Membrane</location>
        <topology evidence="1 14">Single-pass type I membrane protein</topology>
    </subcellularLocation>
</comment>
<dbReference type="FunFam" id="1.20.5.930:FF:000001">
    <property type="entry name" value="Integrin subunit alpha V"/>
    <property type="match status" value="1"/>
</dbReference>
<feature type="repeat" description="FG-GAP" evidence="13">
    <location>
        <begin position="284"/>
        <end position="337"/>
    </location>
</feature>
<dbReference type="SMART" id="SM00191">
    <property type="entry name" value="Int_alpha"/>
    <property type="match status" value="5"/>
</dbReference>
<dbReference type="GeneTree" id="ENSGT00940000155353"/>
<dbReference type="Proteomes" id="UP000472265">
    <property type="component" value="Chromosome 9"/>
</dbReference>
<dbReference type="AlphaFoldDB" id="A0A671YP44"/>
<dbReference type="InParanoid" id="A0A671YP44"/>
<keyword evidence="12" id="KW-0325">Glycoprotein</keyword>
<organism evidence="18 19">
    <name type="scientific">Sparus aurata</name>
    <name type="common">Gilthead sea bream</name>
    <dbReference type="NCBI Taxonomy" id="8175"/>
    <lineage>
        <taxon>Eukaryota</taxon>
        <taxon>Metazoa</taxon>
        <taxon>Chordata</taxon>
        <taxon>Craniata</taxon>
        <taxon>Vertebrata</taxon>
        <taxon>Euteleostomi</taxon>
        <taxon>Actinopterygii</taxon>
        <taxon>Neopterygii</taxon>
        <taxon>Teleostei</taxon>
        <taxon>Neoteleostei</taxon>
        <taxon>Acanthomorphata</taxon>
        <taxon>Eupercaria</taxon>
        <taxon>Spariformes</taxon>
        <taxon>Sparidae</taxon>
        <taxon>Sparus</taxon>
    </lineage>
</organism>
<dbReference type="InterPro" id="IPR013517">
    <property type="entry name" value="FG-GAP"/>
</dbReference>
<feature type="domain" description="Integrin alpha second immunoglobulin-like" evidence="16">
    <location>
        <begin position="734"/>
        <end position="889"/>
    </location>
</feature>
<dbReference type="GO" id="GO:0007160">
    <property type="term" value="P:cell-matrix adhesion"/>
    <property type="evidence" value="ECO:0007669"/>
    <property type="project" value="TreeGrafter"/>
</dbReference>
<evidence type="ECO:0000256" key="10">
    <source>
        <dbReference type="ARBA" id="ARBA00023157"/>
    </source>
</evidence>
<dbReference type="GO" id="GO:0005178">
    <property type="term" value="F:integrin binding"/>
    <property type="evidence" value="ECO:0007669"/>
    <property type="project" value="TreeGrafter"/>
</dbReference>
<dbReference type="GO" id="GO:0033627">
    <property type="term" value="P:cell adhesion mediated by integrin"/>
    <property type="evidence" value="ECO:0007669"/>
    <property type="project" value="TreeGrafter"/>
</dbReference>
<dbReference type="GO" id="GO:0050900">
    <property type="term" value="P:leukocyte migration"/>
    <property type="evidence" value="ECO:0007669"/>
    <property type="project" value="TreeGrafter"/>
</dbReference>
<dbReference type="Pfam" id="PF20806">
    <property type="entry name" value="Integrin_A_Ig_3"/>
    <property type="match status" value="1"/>
</dbReference>
<keyword evidence="6 14" id="KW-0130">Cell adhesion</keyword>
<dbReference type="GO" id="GO:0009897">
    <property type="term" value="C:external side of plasma membrane"/>
    <property type="evidence" value="ECO:0007669"/>
    <property type="project" value="TreeGrafter"/>
</dbReference>
<dbReference type="GO" id="GO:0098609">
    <property type="term" value="P:cell-cell adhesion"/>
    <property type="evidence" value="ECO:0007669"/>
    <property type="project" value="TreeGrafter"/>
</dbReference>
<dbReference type="Gene3D" id="2.60.40.1530">
    <property type="entry name" value="ntegrin, alpha v. Chain A, domain 4"/>
    <property type="match status" value="1"/>
</dbReference>
<evidence type="ECO:0000256" key="14">
    <source>
        <dbReference type="RuleBase" id="RU003762"/>
    </source>
</evidence>
<sequence>MEAALCERGVEQIYCGCSPDKGPSHCHNRTRISCLHFHTAASSVRCCSFGERWGRCGAGSAAWRGPPAAAAAFSHTAPGWAQSSSGVKGSQLWTYRTHLDRCAAMLPLQGGPSAAPAALLFYSLFLETTLVLAFNLDTGNVIRKDGEPGSLFGFSLAMHRQLNPDKRLLLIGAPRAPALGKQKARITGGLYKCEITNASNCERIEFDNEEDLRIESKENQWMGVTVQSQGPGGKIVTCAHRYQRRMFVDTPQESRDITGRCYVLSQDLTINKDAEDEGDWNSCEGRARGHEMFGYCQQGLAATFTKDYHYVVFGAPGAYNWKGIVRVEQKNSTLIEMGVFDDGPYEVGDELVPLPANSYLGFSLDSGHRITRGRDLTVVAGAPRANHSGAVVLLRKESDTSHRLLVEHTFYGPGLASSFGYDVVVVDLNGDGWQDIVVGAPQFYMKDRDIGGAVYVYINQAGRWDRVTPVRLHGTKDSMFGLAVENIGDINQDSYEDIAVGAPYDDSGAGKVYIYHGSAQGIKTIPAQILSGKPHNMSLFGYSLAGNMDLDSNSYPDMAVGSLSDSALIYRARPVISIRRAVKVSPREIDLTIKNCESSICFTVDACFTYKANHASYNPRLTISYTVEADGERRKQGLPSRAMFLNKFHTDTDYQFNGTLDLRGQKQESCVKITAKLKDNIKDKMRSIPIEVSAEILGIKRQKVRNGLPLLMPILDSSQPSKDVIEVNFVKEGCGSDHVCRSNLKMEYKLYYKPNNQEKYTELLPTEKNVPVFHLNYEKKDLALWVRVNNMNGDDAYEAKLVGSFPDVASYSGVRSQQPTPIICTANQNGSQADCELGNPFKSNSKTTFYIILSTAGMTLDTTEIDIDLQLQTTSVQDNLASVKVKVKVIIELPLSVSGEASPNQVSFGGVVKGESAMKTEEEIGSLINYTFRINNVWKTLTSPVKASLHIQWPKFNKNGKWLLYLVKISSTGPQEILCSPESEINSLKHIRESSASRTKREIGERKPVSKMSSLSGKNKVLSCGKDIKCVELSCPLQGLDGTAVELRSRLWNSTFIEDYASLSHLEIVVKASLVLHGQPKNMILKTPDTKVKVTVSPEGAVAQHTGVPWWIILVAVLAGILILALLVFLLWKCGFFKRSKRDDSVPRYHAVRIRKETPEYKDGTVKLDAFERKQWMTSWIDNESYS</sequence>
<keyword evidence="11 14" id="KW-0675">Receptor</keyword>
<evidence type="ECO:0000256" key="4">
    <source>
        <dbReference type="ARBA" id="ARBA00022729"/>
    </source>
</evidence>
<evidence type="ECO:0000256" key="6">
    <source>
        <dbReference type="ARBA" id="ARBA00022889"/>
    </source>
</evidence>
<dbReference type="Pfam" id="PF20805">
    <property type="entry name" value="Integrin_A_Ig_2"/>
    <property type="match status" value="1"/>
</dbReference>
<evidence type="ECO:0000256" key="9">
    <source>
        <dbReference type="ARBA" id="ARBA00023136"/>
    </source>
</evidence>
<gene>
    <name evidence="18" type="primary">ITGA6</name>
    <name evidence="18" type="synonym">itga6a</name>
</gene>
<keyword evidence="9 14" id="KW-0472">Membrane</keyword>
<keyword evidence="4" id="KW-0732">Signal</keyword>
<dbReference type="SUPFAM" id="SSF69318">
    <property type="entry name" value="Integrin alpha N-terminal domain"/>
    <property type="match status" value="1"/>
</dbReference>
<feature type="repeat" description="FG-GAP" evidence="13">
    <location>
        <begin position="467"/>
        <end position="524"/>
    </location>
</feature>
<dbReference type="InterPro" id="IPR000413">
    <property type="entry name" value="Integrin_alpha"/>
</dbReference>
<feature type="domain" description="Integrin alpha first immunoglubulin-like" evidence="15">
    <location>
        <begin position="572"/>
        <end position="732"/>
    </location>
</feature>
<evidence type="ECO:0000256" key="13">
    <source>
        <dbReference type="PROSITE-ProRule" id="PRU00803"/>
    </source>
</evidence>
<dbReference type="InterPro" id="IPR018184">
    <property type="entry name" value="Integrin_alpha_C_CS"/>
</dbReference>
<feature type="repeat" description="FG-GAP" evidence="13">
    <location>
        <begin position="528"/>
        <end position="587"/>
    </location>
</feature>
<reference evidence="18" key="3">
    <citation type="submission" date="2025-09" db="UniProtKB">
        <authorList>
            <consortium name="Ensembl"/>
        </authorList>
    </citation>
    <scope>IDENTIFICATION</scope>
</reference>
<evidence type="ECO:0000256" key="8">
    <source>
        <dbReference type="ARBA" id="ARBA00023037"/>
    </source>
</evidence>
<dbReference type="SUPFAM" id="SSF69179">
    <property type="entry name" value="Integrin domains"/>
    <property type="match status" value="3"/>
</dbReference>
<proteinExistence type="inferred from homology"/>
<evidence type="ECO:0000313" key="19">
    <source>
        <dbReference type="Proteomes" id="UP000472265"/>
    </source>
</evidence>
<dbReference type="PROSITE" id="PS51470">
    <property type="entry name" value="FG_GAP"/>
    <property type="match status" value="5"/>
</dbReference>
<evidence type="ECO:0000256" key="1">
    <source>
        <dbReference type="ARBA" id="ARBA00004479"/>
    </source>
</evidence>
<reference evidence="18" key="2">
    <citation type="submission" date="2025-08" db="UniProtKB">
        <authorList>
            <consortium name="Ensembl"/>
        </authorList>
    </citation>
    <scope>IDENTIFICATION</scope>
</reference>
<dbReference type="InterPro" id="IPR032695">
    <property type="entry name" value="Integrin_dom_sf"/>
</dbReference>
<dbReference type="PROSITE" id="PS00242">
    <property type="entry name" value="INTEGRIN_ALPHA"/>
    <property type="match status" value="1"/>
</dbReference>
<dbReference type="InterPro" id="IPR013519">
    <property type="entry name" value="Int_alpha_beta-p"/>
</dbReference>
<feature type="transmembrane region" description="Helical" evidence="14">
    <location>
        <begin position="1110"/>
        <end position="1132"/>
    </location>
</feature>
<keyword evidence="7 14" id="KW-1133">Transmembrane helix</keyword>
<feature type="repeat" description="FG-GAP" evidence="13">
    <location>
        <begin position="405"/>
        <end position="466"/>
    </location>
</feature>
<dbReference type="InterPro" id="IPR013649">
    <property type="entry name" value="Integrin_alpha_Ig-like_1"/>
</dbReference>
<dbReference type="Gene3D" id="2.60.40.1460">
    <property type="entry name" value="Integrin domains. Chain A, domain 2"/>
    <property type="match status" value="1"/>
</dbReference>
<evidence type="ECO:0000313" key="18">
    <source>
        <dbReference type="Ensembl" id="ENSSAUP00010065126.1"/>
    </source>
</evidence>
<keyword evidence="5" id="KW-0677">Repeat</keyword>